<sequence length="41" mass="4707">MNFIDNSKPSERFSTLRKLGIGVLVILILSFYILSFIFLSL</sequence>
<feature type="transmembrane region" description="Helical" evidence="1">
    <location>
        <begin position="21"/>
        <end position="39"/>
    </location>
</feature>
<dbReference type="STRING" id="150146.SAMN05443667_113154"/>
<accession>A0A1H4FIZ6</accession>
<protein>
    <submittedName>
        <fullName evidence="2">Uncharacterized protein</fullName>
    </submittedName>
</protein>
<evidence type="ECO:0000256" key="1">
    <source>
        <dbReference type="SAM" id="Phobius"/>
    </source>
</evidence>
<organism evidence="2 3">
    <name type="scientific">Flavobacterium gillisiae</name>
    <dbReference type="NCBI Taxonomy" id="150146"/>
    <lineage>
        <taxon>Bacteria</taxon>
        <taxon>Pseudomonadati</taxon>
        <taxon>Bacteroidota</taxon>
        <taxon>Flavobacteriia</taxon>
        <taxon>Flavobacteriales</taxon>
        <taxon>Flavobacteriaceae</taxon>
        <taxon>Flavobacterium</taxon>
    </lineage>
</organism>
<keyword evidence="1" id="KW-0472">Membrane</keyword>
<gene>
    <name evidence="2" type="ORF">SAMN05443667_113154</name>
</gene>
<keyword evidence="3" id="KW-1185">Reference proteome</keyword>
<dbReference type="AlphaFoldDB" id="A0A1H4FIZ6"/>
<keyword evidence="1" id="KW-0812">Transmembrane</keyword>
<name>A0A1H4FIZ6_9FLAO</name>
<evidence type="ECO:0000313" key="2">
    <source>
        <dbReference type="EMBL" id="SEA97266.1"/>
    </source>
</evidence>
<keyword evidence="1" id="KW-1133">Transmembrane helix</keyword>
<dbReference type="EMBL" id="FNRD01000013">
    <property type="protein sequence ID" value="SEA97266.1"/>
    <property type="molecule type" value="Genomic_DNA"/>
</dbReference>
<proteinExistence type="predicted"/>
<reference evidence="3" key="1">
    <citation type="submission" date="2016-10" db="EMBL/GenBank/DDBJ databases">
        <authorList>
            <person name="Varghese N."/>
            <person name="Submissions S."/>
        </authorList>
    </citation>
    <scope>NUCLEOTIDE SEQUENCE [LARGE SCALE GENOMIC DNA]</scope>
    <source>
        <strain evidence="3">DSM 22376</strain>
    </source>
</reference>
<dbReference type="Proteomes" id="UP000198951">
    <property type="component" value="Unassembled WGS sequence"/>
</dbReference>
<evidence type="ECO:0000313" key="3">
    <source>
        <dbReference type="Proteomes" id="UP000198951"/>
    </source>
</evidence>